<evidence type="ECO:0000259" key="11">
    <source>
        <dbReference type="PROSITE" id="PS50885"/>
    </source>
</evidence>
<dbReference type="RefSeq" id="WP_375355116.1">
    <property type="nucleotide sequence ID" value="NZ_JBHHMI010000007.1"/>
</dbReference>
<organism evidence="12 13">
    <name type="scientific">Paenibacillus enshidis</name>
    <dbReference type="NCBI Taxonomy" id="1458439"/>
    <lineage>
        <taxon>Bacteria</taxon>
        <taxon>Bacillati</taxon>
        <taxon>Bacillota</taxon>
        <taxon>Bacilli</taxon>
        <taxon>Bacillales</taxon>
        <taxon>Paenibacillaceae</taxon>
        <taxon>Paenibacillus</taxon>
    </lineage>
</organism>
<dbReference type="SUPFAM" id="SSF158472">
    <property type="entry name" value="HAMP domain-like"/>
    <property type="match status" value="1"/>
</dbReference>
<accession>A0ABV5AT08</accession>
<dbReference type="CDD" id="cd06225">
    <property type="entry name" value="HAMP"/>
    <property type="match status" value="1"/>
</dbReference>
<dbReference type="InterPro" id="IPR033479">
    <property type="entry name" value="dCache_1"/>
</dbReference>
<dbReference type="Pfam" id="PF02518">
    <property type="entry name" value="HATPase_c"/>
    <property type="match status" value="1"/>
</dbReference>
<dbReference type="Gene3D" id="3.30.450.20">
    <property type="entry name" value="PAS domain"/>
    <property type="match status" value="1"/>
</dbReference>
<evidence type="ECO:0000256" key="5">
    <source>
        <dbReference type="ARBA" id="ARBA00022692"/>
    </source>
</evidence>
<dbReference type="EC" id="2.7.13.3" evidence="12"/>
<evidence type="ECO:0000256" key="10">
    <source>
        <dbReference type="SAM" id="Phobius"/>
    </source>
</evidence>
<name>A0ABV5AT08_9BACL</name>
<dbReference type="SMART" id="SM00304">
    <property type="entry name" value="HAMP"/>
    <property type="match status" value="1"/>
</dbReference>
<evidence type="ECO:0000256" key="6">
    <source>
        <dbReference type="ARBA" id="ARBA00022777"/>
    </source>
</evidence>
<comment type="caution">
    <text evidence="12">The sequence shown here is derived from an EMBL/GenBank/DDBJ whole genome shotgun (WGS) entry which is preliminary data.</text>
</comment>
<gene>
    <name evidence="12" type="ORF">ACE41H_10165</name>
</gene>
<dbReference type="GO" id="GO:0004673">
    <property type="term" value="F:protein histidine kinase activity"/>
    <property type="evidence" value="ECO:0007669"/>
    <property type="project" value="UniProtKB-EC"/>
</dbReference>
<sequence>MAAKRRSFGLTKKALVIFLLFIILPTLGVGVIVQYRFTLVLHDQFVQATRVSLDTVTNQLEEQIKMVEDIADYLILNPDMRDFLRIHSPLSGDQLDNRKQNIEDFLTFQLMSKNYIKSITISGRNGNSIQMGEPVRGNEQLWLKQADLLKGGIVWSEGYPIYSDWSGNIRLISLFRVLNSYTDISVPLGHLVIRLNESSVAGLLESGIVKENGSVFVVGPQGENILQTGSLLPDGFRPEAELLSRLKAEEDGFFSYKLQQSSYLTFYHEMKNTDWTVVAMVPQSVLDNELRGVKWTMNLILCSILLLGLTALFGFHYTIIRPILRLKKETNRVKLGDFSARVPIESNDEIAELNSQFNDMVVTIKELIEHKYKLELREREAELKLLQNQMDPHFLYNTLDMIRWTARLEKAEQSSQLIEMLSKFFRSSLNSGSYVTTILQELEFVRSYLYLQQRRLGKKLVYTLYTEATIAGTVTLKATIQPLVENFLKHGLDRKKRVNSISVRCYVDDGEIWMDVRDNGKGFPSAQLEALNFSLRHGSSGSGGRTGAIHNIHERLSIHFGEGYGLELMQTDGEGAWIRLKIPFTGNGGGVEHEEQPRGIETDDPDADR</sequence>
<dbReference type="InterPro" id="IPR036890">
    <property type="entry name" value="HATPase_C_sf"/>
</dbReference>
<dbReference type="SUPFAM" id="SSF55874">
    <property type="entry name" value="ATPase domain of HSP90 chaperone/DNA topoisomerase II/histidine kinase"/>
    <property type="match status" value="1"/>
</dbReference>
<evidence type="ECO:0000313" key="13">
    <source>
        <dbReference type="Proteomes" id="UP001580346"/>
    </source>
</evidence>
<feature type="transmembrane region" description="Helical" evidence="10">
    <location>
        <begin position="295"/>
        <end position="319"/>
    </location>
</feature>
<dbReference type="InterPro" id="IPR003594">
    <property type="entry name" value="HATPase_dom"/>
</dbReference>
<reference evidence="12 13" key="1">
    <citation type="submission" date="2024-09" db="EMBL/GenBank/DDBJ databases">
        <title>Paenibacillus zeirhizospherea sp. nov., isolated from surface of the maize (Zea mays) roots in a horticulture field, Hungary.</title>
        <authorList>
            <person name="Marton D."/>
            <person name="Farkas M."/>
            <person name="Bedics A."/>
            <person name="Toth E."/>
            <person name="Tancsics A."/>
            <person name="Boka K."/>
            <person name="Maroti G."/>
            <person name="Kriszt B."/>
            <person name="Cserhati M."/>
        </authorList>
    </citation>
    <scope>NUCLEOTIDE SEQUENCE [LARGE SCALE GENOMIC DNA]</scope>
    <source>
        <strain evidence="12 13">KCTC 33519</strain>
    </source>
</reference>
<keyword evidence="13" id="KW-1185">Reference proteome</keyword>
<dbReference type="InterPro" id="IPR003660">
    <property type="entry name" value="HAMP_dom"/>
</dbReference>
<evidence type="ECO:0000256" key="2">
    <source>
        <dbReference type="ARBA" id="ARBA00022475"/>
    </source>
</evidence>
<keyword evidence="3" id="KW-0597">Phosphoprotein</keyword>
<evidence type="ECO:0000256" key="4">
    <source>
        <dbReference type="ARBA" id="ARBA00022679"/>
    </source>
</evidence>
<feature type="compositionally biased region" description="Basic and acidic residues" evidence="9">
    <location>
        <begin position="591"/>
        <end position="601"/>
    </location>
</feature>
<evidence type="ECO:0000256" key="9">
    <source>
        <dbReference type="SAM" id="MobiDB-lite"/>
    </source>
</evidence>
<keyword evidence="6 12" id="KW-0418">Kinase</keyword>
<dbReference type="InterPro" id="IPR050640">
    <property type="entry name" value="Bact_2-comp_sensor_kinase"/>
</dbReference>
<dbReference type="Gene3D" id="1.10.8.500">
    <property type="entry name" value="HAMP domain in histidine kinase"/>
    <property type="match status" value="1"/>
</dbReference>
<evidence type="ECO:0000256" key="1">
    <source>
        <dbReference type="ARBA" id="ARBA00004651"/>
    </source>
</evidence>
<dbReference type="PANTHER" id="PTHR34220">
    <property type="entry name" value="SENSOR HISTIDINE KINASE YPDA"/>
    <property type="match status" value="1"/>
</dbReference>
<evidence type="ECO:0000256" key="7">
    <source>
        <dbReference type="ARBA" id="ARBA00022989"/>
    </source>
</evidence>
<dbReference type="Pfam" id="PF02743">
    <property type="entry name" value="dCache_1"/>
    <property type="match status" value="1"/>
</dbReference>
<evidence type="ECO:0000256" key="3">
    <source>
        <dbReference type="ARBA" id="ARBA00022553"/>
    </source>
</evidence>
<feature type="domain" description="HAMP" evidence="11">
    <location>
        <begin position="317"/>
        <end position="369"/>
    </location>
</feature>
<dbReference type="PROSITE" id="PS50885">
    <property type="entry name" value="HAMP"/>
    <property type="match status" value="1"/>
</dbReference>
<dbReference type="Pfam" id="PF00672">
    <property type="entry name" value="HAMP"/>
    <property type="match status" value="1"/>
</dbReference>
<keyword evidence="2" id="KW-1003">Cell membrane</keyword>
<comment type="subcellular location">
    <subcellularLocation>
        <location evidence="1">Cell membrane</location>
        <topology evidence="1">Multi-pass membrane protein</topology>
    </subcellularLocation>
</comment>
<keyword evidence="8 10" id="KW-0472">Membrane</keyword>
<dbReference type="InterPro" id="IPR010559">
    <property type="entry name" value="Sig_transdc_His_kin_internal"/>
</dbReference>
<protein>
    <submittedName>
        <fullName evidence="12">Sensor histidine kinase</fullName>
        <ecNumber evidence="12">2.7.13.3</ecNumber>
    </submittedName>
</protein>
<feature type="region of interest" description="Disordered" evidence="9">
    <location>
        <begin position="588"/>
        <end position="609"/>
    </location>
</feature>
<dbReference type="Pfam" id="PF06580">
    <property type="entry name" value="His_kinase"/>
    <property type="match status" value="1"/>
</dbReference>
<dbReference type="Gene3D" id="3.30.565.10">
    <property type="entry name" value="Histidine kinase-like ATPase, C-terminal domain"/>
    <property type="match status" value="1"/>
</dbReference>
<evidence type="ECO:0000313" key="12">
    <source>
        <dbReference type="EMBL" id="MFB5267145.1"/>
    </source>
</evidence>
<dbReference type="EMBL" id="JBHHMI010000007">
    <property type="protein sequence ID" value="MFB5267145.1"/>
    <property type="molecule type" value="Genomic_DNA"/>
</dbReference>
<keyword evidence="7 10" id="KW-1133">Transmembrane helix</keyword>
<keyword evidence="5 10" id="KW-0812">Transmembrane</keyword>
<evidence type="ECO:0000256" key="8">
    <source>
        <dbReference type="ARBA" id="ARBA00023136"/>
    </source>
</evidence>
<proteinExistence type="predicted"/>
<dbReference type="PANTHER" id="PTHR34220:SF7">
    <property type="entry name" value="SENSOR HISTIDINE KINASE YPDA"/>
    <property type="match status" value="1"/>
</dbReference>
<keyword evidence="4 12" id="KW-0808">Transferase</keyword>
<dbReference type="Proteomes" id="UP001580346">
    <property type="component" value="Unassembled WGS sequence"/>
</dbReference>